<sequence>MTRAVVISGYGPPEVLRIGETEVGPPGPGQIRVAVRYAGVGPTDLAIRAGHLDAVFPAGPGAVLGFEAAGVVESVGPDVRDVATGDEVAVFLPGLGGYAELVVADFWVPKPASVAWTDAAALPASVEAAARVLEQLALGAGETLLLLGAAGSVGRIATQLAVGRGATVVAAVRPGDFAAMRDLGATPVDYAAIGNGRVDAVFDASGRGDLPGAIALAGGPQRVITLADHRAHELGVALSNVIPEGVRAALDLVMSQLAAGRLALQPQTVAPLAGTAGVHARLESGELRTKVLLEI</sequence>
<keyword evidence="1" id="KW-0521">NADP</keyword>
<dbReference type="InterPro" id="IPR020843">
    <property type="entry name" value="ER"/>
</dbReference>
<dbReference type="InterPro" id="IPR036291">
    <property type="entry name" value="NAD(P)-bd_dom_sf"/>
</dbReference>
<dbReference type="SUPFAM" id="SSF51735">
    <property type="entry name" value="NAD(P)-binding Rossmann-fold domains"/>
    <property type="match status" value="1"/>
</dbReference>
<dbReference type="Gene3D" id="3.90.180.10">
    <property type="entry name" value="Medium-chain alcohol dehydrogenases, catalytic domain"/>
    <property type="match status" value="1"/>
</dbReference>
<organism evidence="4 5">
    <name type="scientific">Paractinoplanes toevensis</name>
    <dbReference type="NCBI Taxonomy" id="571911"/>
    <lineage>
        <taxon>Bacteria</taxon>
        <taxon>Bacillati</taxon>
        <taxon>Actinomycetota</taxon>
        <taxon>Actinomycetes</taxon>
        <taxon>Micromonosporales</taxon>
        <taxon>Micromonosporaceae</taxon>
        <taxon>Paractinoplanes</taxon>
    </lineage>
</organism>
<proteinExistence type="predicted"/>
<dbReference type="AlphaFoldDB" id="A0A919TAI4"/>
<dbReference type="PANTHER" id="PTHR48106">
    <property type="entry name" value="QUINONE OXIDOREDUCTASE PIG3-RELATED"/>
    <property type="match status" value="1"/>
</dbReference>
<dbReference type="InterPro" id="IPR013154">
    <property type="entry name" value="ADH-like_N"/>
</dbReference>
<reference evidence="4 5" key="1">
    <citation type="submission" date="2021-03" db="EMBL/GenBank/DDBJ databases">
        <title>Whole genome shotgun sequence of Actinoplanes toevensis NBRC 105298.</title>
        <authorList>
            <person name="Komaki H."/>
            <person name="Tamura T."/>
        </authorList>
    </citation>
    <scope>NUCLEOTIDE SEQUENCE [LARGE SCALE GENOMIC DNA]</scope>
    <source>
        <strain evidence="4 5">NBRC 105298</strain>
    </source>
</reference>
<dbReference type="Proteomes" id="UP000677082">
    <property type="component" value="Unassembled WGS sequence"/>
</dbReference>
<keyword evidence="2" id="KW-0560">Oxidoreductase</keyword>
<dbReference type="Pfam" id="PF08240">
    <property type="entry name" value="ADH_N"/>
    <property type="match status" value="1"/>
</dbReference>
<dbReference type="SUPFAM" id="SSF50129">
    <property type="entry name" value="GroES-like"/>
    <property type="match status" value="1"/>
</dbReference>
<dbReference type="EMBL" id="BOQN01000035">
    <property type="protein sequence ID" value="GIM90689.1"/>
    <property type="molecule type" value="Genomic_DNA"/>
</dbReference>
<dbReference type="RefSeq" id="WP_213006621.1">
    <property type="nucleotide sequence ID" value="NZ_BOQN01000035.1"/>
</dbReference>
<dbReference type="PANTHER" id="PTHR48106:SF18">
    <property type="entry name" value="QUINONE OXIDOREDUCTASE PIG3"/>
    <property type="match status" value="1"/>
</dbReference>
<name>A0A919TAI4_9ACTN</name>
<comment type="caution">
    <text evidence="4">The sequence shown here is derived from an EMBL/GenBank/DDBJ whole genome shotgun (WGS) entry which is preliminary data.</text>
</comment>
<dbReference type="InterPro" id="IPR011032">
    <property type="entry name" value="GroES-like_sf"/>
</dbReference>
<evidence type="ECO:0000313" key="5">
    <source>
        <dbReference type="Proteomes" id="UP000677082"/>
    </source>
</evidence>
<protein>
    <submittedName>
        <fullName evidence="4">NADPH:quinone reductase</fullName>
    </submittedName>
</protein>
<keyword evidence="5" id="KW-1185">Reference proteome</keyword>
<evidence type="ECO:0000256" key="2">
    <source>
        <dbReference type="ARBA" id="ARBA00023002"/>
    </source>
</evidence>
<dbReference type="GO" id="GO:0070402">
    <property type="term" value="F:NADPH binding"/>
    <property type="evidence" value="ECO:0007669"/>
    <property type="project" value="TreeGrafter"/>
</dbReference>
<evidence type="ECO:0000313" key="4">
    <source>
        <dbReference type="EMBL" id="GIM90689.1"/>
    </source>
</evidence>
<accession>A0A919TAI4</accession>
<dbReference type="GO" id="GO:0016651">
    <property type="term" value="F:oxidoreductase activity, acting on NAD(P)H"/>
    <property type="evidence" value="ECO:0007669"/>
    <property type="project" value="TreeGrafter"/>
</dbReference>
<feature type="domain" description="Enoyl reductase (ER)" evidence="3">
    <location>
        <begin position="11"/>
        <end position="293"/>
    </location>
</feature>
<dbReference type="SMART" id="SM00829">
    <property type="entry name" value="PKS_ER"/>
    <property type="match status" value="1"/>
</dbReference>
<dbReference type="CDD" id="cd05289">
    <property type="entry name" value="MDR_like_2"/>
    <property type="match status" value="1"/>
</dbReference>
<dbReference type="Gene3D" id="3.40.50.720">
    <property type="entry name" value="NAD(P)-binding Rossmann-like Domain"/>
    <property type="match status" value="1"/>
</dbReference>
<gene>
    <name evidence="4" type="ORF">Ato02nite_024820</name>
</gene>
<evidence type="ECO:0000256" key="1">
    <source>
        <dbReference type="ARBA" id="ARBA00022857"/>
    </source>
</evidence>
<evidence type="ECO:0000259" key="3">
    <source>
        <dbReference type="SMART" id="SM00829"/>
    </source>
</evidence>